<comment type="caution">
    <text evidence="1">The sequence shown here is derived from an EMBL/GenBank/DDBJ whole genome shotgun (WGS) entry which is preliminary data.</text>
</comment>
<evidence type="ECO:0000313" key="2">
    <source>
        <dbReference type="Proteomes" id="UP001219525"/>
    </source>
</evidence>
<name>A0AAD6YHQ0_9AGAR</name>
<dbReference type="AlphaFoldDB" id="A0AAD6YHQ0"/>
<reference evidence="1" key="1">
    <citation type="submission" date="2023-03" db="EMBL/GenBank/DDBJ databases">
        <title>Massive genome expansion in bonnet fungi (Mycena s.s.) driven by repeated elements and novel gene families across ecological guilds.</title>
        <authorList>
            <consortium name="Lawrence Berkeley National Laboratory"/>
            <person name="Harder C.B."/>
            <person name="Miyauchi S."/>
            <person name="Viragh M."/>
            <person name="Kuo A."/>
            <person name="Thoen E."/>
            <person name="Andreopoulos B."/>
            <person name="Lu D."/>
            <person name="Skrede I."/>
            <person name="Drula E."/>
            <person name="Henrissat B."/>
            <person name="Morin E."/>
            <person name="Kohler A."/>
            <person name="Barry K."/>
            <person name="LaButti K."/>
            <person name="Morin E."/>
            <person name="Salamov A."/>
            <person name="Lipzen A."/>
            <person name="Mereny Z."/>
            <person name="Hegedus B."/>
            <person name="Baldrian P."/>
            <person name="Stursova M."/>
            <person name="Weitz H."/>
            <person name="Taylor A."/>
            <person name="Grigoriev I.V."/>
            <person name="Nagy L.G."/>
            <person name="Martin F."/>
            <person name="Kauserud H."/>
        </authorList>
    </citation>
    <scope>NUCLEOTIDE SEQUENCE</scope>
    <source>
        <strain evidence="1">9144</strain>
    </source>
</reference>
<gene>
    <name evidence="1" type="ORF">GGX14DRAFT_675447</name>
</gene>
<dbReference type="Proteomes" id="UP001219525">
    <property type="component" value="Unassembled WGS sequence"/>
</dbReference>
<proteinExistence type="predicted"/>
<protein>
    <recommendedName>
        <fullName evidence="3">Arrestin-like N-terminal domain-containing protein</fullName>
    </recommendedName>
</protein>
<sequence length="346" mass="37998">MQASSCGGLKAGIQLPAFWPRALTLTLLADPRLSRDLPVFAEGGDIAGFVKLNLSSKEAITGVSLLVTGDIITIDSRLTFFRMQRWIWAPSMGDPRAPMASGDNLVFRFHYFTIQRPGRPSVARQLAYQNNTAIPDPYSDPDGWQALEPVQIRGTIFGNRAVDAKCTVYLDICSLRYTRGTAIPCAMTIETADAQAADLLASIKSSCVFLQRTVKFSCSRIHSLNRIRSLGQATWWPSLGPSRDAHQRHIMGEVHLSIDLQPSSTLSMFEIEYAVALFPPEAAAFAPEKFAPLTTQVVEIVTSFAPGVRQQLASPPVYNRGSSLLLRYYRSLPELVPKEGKGPAAR</sequence>
<dbReference type="EMBL" id="JARJCW010000009">
    <property type="protein sequence ID" value="KAJ7220633.1"/>
    <property type="molecule type" value="Genomic_DNA"/>
</dbReference>
<evidence type="ECO:0008006" key="3">
    <source>
        <dbReference type="Google" id="ProtNLM"/>
    </source>
</evidence>
<keyword evidence="2" id="KW-1185">Reference proteome</keyword>
<organism evidence="1 2">
    <name type="scientific">Mycena pura</name>
    <dbReference type="NCBI Taxonomy" id="153505"/>
    <lineage>
        <taxon>Eukaryota</taxon>
        <taxon>Fungi</taxon>
        <taxon>Dikarya</taxon>
        <taxon>Basidiomycota</taxon>
        <taxon>Agaricomycotina</taxon>
        <taxon>Agaricomycetes</taxon>
        <taxon>Agaricomycetidae</taxon>
        <taxon>Agaricales</taxon>
        <taxon>Marasmiineae</taxon>
        <taxon>Mycenaceae</taxon>
        <taxon>Mycena</taxon>
    </lineage>
</organism>
<evidence type="ECO:0000313" key="1">
    <source>
        <dbReference type="EMBL" id="KAJ7220633.1"/>
    </source>
</evidence>
<accession>A0AAD6YHQ0</accession>